<dbReference type="STRING" id="106549.A0A540NC09"/>
<dbReference type="InterPro" id="IPR025724">
    <property type="entry name" value="GAG-pre-integrase_dom"/>
</dbReference>
<dbReference type="Gene3D" id="3.30.420.10">
    <property type="entry name" value="Ribonuclease H-like superfamily/Ribonuclease H"/>
    <property type="match status" value="1"/>
</dbReference>
<reference evidence="2 3" key="1">
    <citation type="journal article" date="2019" name="G3 (Bethesda)">
        <title>Sequencing of a Wild Apple (Malus baccata) Genome Unravels the Differences Between Cultivated and Wild Apple Species Regarding Disease Resistance and Cold Tolerance.</title>
        <authorList>
            <person name="Chen X."/>
        </authorList>
    </citation>
    <scope>NUCLEOTIDE SEQUENCE [LARGE SCALE GENOMIC DNA]</scope>
    <source>
        <strain evidence="3">cv. Shandingzi</strain>
        <tissue evidence="2">Leaves</tissue>
    </source>
</reference>
<name>A0A540NC09_MALBA</name>
<dbReference type="PANTHER" id="PTHR42648">
    <property type="entry name" value="TRANSPOSASE, PUTATIVE-RELATED"/>
    <property type="match status" value="1"/>
</dbReference>
<proteinExistence type="predicted"/>
<dbReference type="InterPro" id="IPR039537">
    <property type="entry name" value="Retrotran_Ty1/copia-like"/>
</dbReference>
<evidence type="ECO:0000313" key="3">
    <source>
        <dbReference type="Proteomes" id="UP000315295"/>
    </source>
</evidence>
<dbReference type="SUPFAM" id="SSF53098">
    <property type="entry name" value="Ribonuclease H-like"/>
    <property type="match status" value="1"/>
</dbReference>
<dbReference type="Pfam" id="PF13976">
    <property type="entry name" value="gag_pre-integrs"/>
    <property type="match status" value="1"/>
</dbReference>
<evidence type="ECO:0000259" key="1">
    <source>
        <dbReference type="Pfam" id="PF13976"/>
    </source>
</evidence>
<dbReference type="AlphaFoldDB" id="A0A540NC09"/>
<gene>
    <name evidence="2" type="ORF">C1H46_006304</name>
</gene>
<dbReference type="EMBL" id="VIEB01000076">
    <property type="protein sequence ID" value="TQE08030.1"/>
    <property type="molecule type" value="Genomic_DNA"/>
</dbReference>
<feature type="domain" description="GAG-pre-integrase" evidence="1">
    <location>
        <begin position="62"/>
        <end position="107"/>
    </location>
</feature>
<dbReference type="Proteomes" id="UP000315295">
    <property type="component" value="Unassembled WGS sequence"/>
</dbReference>
<organism evidence="2 3">
    <name type="scientific">Malus baccata</name>
    <name type="common">Siberian crab apple</name>
    <name type="synonym">Pyrus baccata</name>
    <dbReference type="NCBI Taxonomy" id="106549"/>
    <lineage>
        <taxon>Eukaryota</taxon>
        <taxon>Viridiplantae</taxon>
        <taxon>Streptophyta</taxon>
        <taxon>Embryophyta</taxon>
        <taxon>Tracheophyta</taxon>
        <taxon>Spermatophyta</taxon>
        <taxon>Magnoliopsida</taxon>
        <taxon>eudicotyledons</taxon>
        <taxon>Gunneridae</taxon>
        <taxon>Pentapetalae</taxon>
        <taxon>rosids</taxon>
        <taxon>fabids</taxon>
        <taxon>Rosales</taxon>
        <taxon>Rosaceae</taxon>
        <taxon>Amygdaloideae</taxon>
        <taxon>Maleae</taxon>
        <taxon>Malus</taxon>
    </lineage>
</organism>
<dbReference type="InterPro" id="IPR036397">
    <property type="entry name" value="RNaseH_sf"/>
</dbReference>
<accession>A0A540NC09</accession>
<dbReference type="GO" id="GO:0003676">
    <property type="term" value="F:nucleic acid binding"/>
    <property type="evidence" value="ECO:0007669"/>
    <property type="project" value="InterPro"/>
</dbReference>
<evidence type="ECO:0000313" key="2">
    <source>
        <dbReference type="EMBL" id="TQE08030.1"/>
    </source>
</evidence>
<comment type="caution">
    <text evidence="2">The sequence shown here is derived from an EMBL/GenBank/DDBJ whole genome shotgun (WGS) entry which is preliminary data.</text>
</comment>
<sequence>MKELQWAMVKDFQLLTLDKSTKNIILRGRSSSSGLYYIHQQHFFKYSQLLDTSPQALLGQLVKTSIWHHRLGHPTNEVQSKMLKDSAISICLDIHPLICSSCIRGKMSRLQFSSSTTKSSIPFEKVHTYAWGPLPTISVEGYKYYVIFVDECTRFTWIFPLVNKSNV</sequence>
<dbReference type="InterPro" id="IPR012337">
    <property type="entry name" value="RNaseH-like_sf"/>
</dbReference>
<protein>
    <recommendedName>
        <fullName evidence="1">GAG-pre-integrase domain-containing protein</fullName>
    </recommendedName>
</protein>
<dbReference type="PANTHER" id="PTHR42648:SF26">
    <property type="entry name" value="INTEGRASE CATALYTIC DOMAIN-CONTAINING PROTEIN"/>
    <property type="match status" value="1"/>
</dbReference>
<keyword evidence="3" id="KW-1185">Reference proteome</keyword>